<organism evidence="3">
    <name type="scientific">Zea mays</name>
    <name type="common">Maize</name>
    <dbReference type="NCBI Taxonomy" id="4577"/>
    <lineage>
        <taxon>Eukaryota</taxon>
        <taxon>Viridiplantae</taxon>
        <taxon>Streptophyta</taxon>
        <taxon>Embryophyta</taxon>
        <taxon>Tracheophyta</taxon>
        <taxon>Spermatophyta</taxon>
        <taxon>Magnoliopsida</taxon>
        <taxon>Liliopsida</taxon>
        <taxon>Poales</taxon>
        <taxon>Poaceae</taxon>
        <taxon>PACMAD clade</taxon>
        <taxon>Panicoideae</taxon>
        <taxon>Andropogonodae</taxon>
        <taxon>Andropogoneae</taxon>
        <taxon>Tripsacinae</taxon>
        <taxon>Zea</taxon>
    </lineage>
</organism>
<feature type="region of interest" description="Disordered" evidence="1">
    <location>
        <begin position="637"/>
        <end position="683"/>
    </location>
</feature>
<dbReference type="PANTHER" id="PTHR33223:SF6">
    <property type="entry name" value="CCHC-TYPE DOMAIN-CONTAINING PROTEIN"/>
    <property type="match status" value="1"/>
</dbReference>
<feature type="region of interest" description="Disordered" evidence="1">
    <location>
        <begin position="937"/>
        <end position="970"/>
    </location>
</feature>
<feature type="region of interest" description="Disordered" evidence="1">
    <location>
        <begin position="23"/>
        <end position="101"/>
    </location>
</feature>
<evidence type="ECO:0000313" key="3">
    <source>
        <dbReference type="EMBL" id="ABF67926.1"/>
    </source>
</evidence>
<name>A0EVG2_MAIZE</name>
<feature type="compositionally biased region" description="Polar residues" evidence="1">
    <location>
        <begin position="825"/>
        <end position="847"/>
    </location>
</feature>
<sequence length="1045" mass="117820">MQNDCRKLVRAFDKSSIANFPSHEVELGDNTRNTSVKGCHDQSQPPYGMPMDTYPEQTQIGSKPADLHMSGPSARERGPSESATAGPIFNELPRHAPEPPHRTPNLNYPVGRSAYNDGRSAYNHGRSGYVSGQSAHESFEGDYYLNPRPSQQHFPSHYAIHQPINSGSRAQESFPAPPRRPERNVQTYEPYRANGNAPRSSNRWGERQHTNMQPTSPMFDRRVGGLAPAAIGIVREEIAGAFRDKLGVSMIPGGQSYRKPYDSRFDHHPYPQGTRIPEFAKFSGDQGKSTREHIGQFLAQLGELADTEAFRVRLFSLSLTGTAFTWYAALPPNSILSWGDLEQKFHEHFFSGDYELDLVDLVTLRQEKDESVSDYIRRFQDTRNRCFQIHLTDKQLAGIAFDGLRYYLKERLEGIQFFTLAQLHQRASACESRSKELVRTVHHNVPIVEHNQSSSDDEPKKVYTAEIVWPEQAKSSACYSLQSVQKERQEEVKFTFNVGKCDKIFDELLKNGNIKIDYIVPPADELKRRAYCKWHNSFSHATNDCNVFRRQIQSAINEGRLKFQEDTEPFPMNVIDFNGKKVLIRPNTADKGKDKEVIIGNAREVDGNNKISCRKVMAEKTPDGGETLKITITNSSAGGQAQIKGHEREPILRIADGPVPRRGRSGNAEEPRRPRTFKPRRPEIGTWKTNTFKATGRLVKSSPTFDQLLSKYVKRKVGPSDRPPKGPRLPTQVRRQVRPIGPPHQSKRMEGHNVQLRPNVPAWTPPPPYPTMPYPYTYIPPPYAPNQMWGMPPYPFGMPQYPAWGAPQTSVFNRLTPPVQDRLRTPQSGPRAQAQQDCRTTRPQRLTNPAGGHTATTSNSTKKGDAIKIGTTDVVVQQNNEGPMIFGESANTNKKESTTVNKIADPKYSMPRWCPSGLTRSQKQKLQRLRAKENQEKEAERIFNDTHPQYPPPQKRWRPKAVEKSQTATKIENKTTTVHLSAGMVDCPAIKAGSSAQDADHPTPEAEPSALHQDTSDDVPTPMEEDDLQGEDLVDYRATPEHLEN</sequence>
<feature type="region of interest" description="Disordered" evidence="1">
    <location>
        <begin position="191"/>
        <end position="221"/>
    </location>
</feature>
<feature type="compositionally biased region" description="Basic and acidic residues" evidence="1">
    <location>
        <begin position="92"/>
        <end position="101"/>
    </location>
</feature>
<feature type="compositionally biased region" description="Basic and acidic residues" evidence="1">
    <location>
        <begin position="1034"/>
        <end position="1045"/>
    </location>
</feature>
<feature type="compositionally biased region" description="Acidic residues" evidence="1">
    <location>
        <begin position="1023"/>
        <end position="1033"/>
    </location>
</feature>
<dbReference type="InterPro" id="IPR005162">
    <property type="entry name" value="Retrotrans_gag_dom"/>
</dbReference>
<feature type="region of interest" description="Disordered" evidence="1">
    <location>
        <begin position="819"/>
        <end position="866"/>
    </location>
</feature>
<reference evidence="3" key="1">
    <citation type="journal article" date="2006" name="Proc. Natl. Acad. Sci. U.S.A.">
        <title>Remarkable variation in maize genome structure inferred from haplotype diversity at the bz locus.</title>
        <authorList>
            <person name="Wang Q."/>
            <person name="Dooner H.K."/>
        </authorList>
    </citation>
    <scope>NUCLEOTIDE SEQUENCE</scope>
</reference>
<proteinExistence type="predicted"/>
<feature type="domain" description="Retrotransposon gag" evidence="2">
    <location>
        <begin position="313"/>
        <end position="405"/>
    </location>
</feature>
<evidence type="ECO:0000259" key="2">
    <source>
        <dbReference type="Pfam" id="PF03732"/>
    </source>
</evidence>
<evidence type="ECO:0000256" key="1">
    <source>
        <dbReference type="SAM" id="MobiDB-lite"/>
    </source>
</evidence>
<accession>A0EVG2</accession>
<protein>
    <submittedName>
        <fullName evidence="3">Milt1a putative polyprotein</fullName>
    </submittedName>
</protein>
<feature type="compositionally biased region" description="Polar residues" evidence="1">
    <location>
        <begin position="30"/>
        <end position="45"/>
    </location>
</feature>
<dbReference type="AlphaFoldDB" id="A0EVG2"/>
<feature type="region of interest" description="Disordered" evidence="1">
    <location>
        <begin position="991"/>
        <end position="1045"/>
    </location>
</feature>
<dbReference type="Pfam" id="PF03732">
    <property type="entry name" value="Retrotrans_gag"/>
    <property type="match status" value="1"/>
</dbReference>
<dbReference type="PANTHER" id="PTHR33223">
    <property type="entry name" value="CCHC-TYPE DOMAIN-CONTAINING PROTEIN"/>
    <property type="match status" value="1"/>
</dbReference>
<dbReference type="EMBL" id="DQ493647">
    <property type="protein sequence ID" value="ABF67926.1"/>
    <property type="molecule type" value="Genomic_DNA"/>
</dbReference>